<name>A0A0F9NGK5_9ZZZZ</name>
<sequence length="59" mass="6607">MKGTHAILQDHCPVCIGMFMFGDYLVMKVVEQGINKVTGSPCGVMIEYLHEYCANKRQA</sequence>
<protein>
    <submittedName>
        <fullName evidence="1">Uncharacterized protein</fullName>
    </submittedName>
</protein>
<gene>
    <name evidence="1" type="ORF">LCGC14_1338590</name>
</gene>
<dbReference type="EMBL" id="LAZR01008160">
    <property type="protein sequence ID" value="KKM80552.1"/>
    <property type="molecule type" value="Genomic_DNA"/>
</dbReference>
<comment type="caution">
    <text evidence="1">The sequence shown here is derived from an EMBL/GenBank/DDBJ whole genome shotgun (WGS) entry which is preliminary data.</text>
</comment>
<dbReference type="AlphaFoldDB" id="A0A0F9NGK5"/>
<evidence type="ECO:0000313" key="1">
    <source>
        <dbReference type="EMBL" id="KKM80552.1"/>
    </source>
</evidence>
<reference evidence="1" key="1">
    <citation type="journal article" date="2015" name="Nature">
        <title>Complex archaea that bridge the gap between prokaryotes and eukaryotes.</title>
        <authorList>
            <person name="Spang A."/>
            <person name="Saw J.H."/>
            <person name="Jorgensen S.L."/>
            <person name="Zaremba-Niedzwiedzka K."/>
            <person name="Martijn J."/>
            <person name="Lind A.E."/>
            <person name="van Eijk R."/>
            <person name="Schleper C."/>
            <person name="Guy L."/>
            <person name="Ettema T.J."/>
        </authorList>
    </citation>
    <scope>NUCLEOTIDE SEQUENCE</scope>
</reference>
<proteinExistence type="predicted"/>
<accession>A0A0F9NGK5</accession>
<organism evidence="1">
    <name type="scientific">marine sediment metagenome</name>
    <dbReference type="NCBI Taxonomy" id="412755"/>
    <lineage>
        <taxon>unclassified sequences</taxon>
        <taxon>metagenomes</taxon>
        <taxon>ecological metagenomes</taxon>
    </lineage>
</organism>